<name>A0AAV7QTU8_PLEWA</name>
<protein>
    <submittedName>
        <fullName evidence="1">Uncharacterized protein</fullName>
    </submittedName>
</protein>
<proteinExistence type="predicted"/>
<evidence type="ECO:0000313" key="2">
    <source>
        <dbReference type="Proteomes" id="UP001066276"/>
    </source>
</evidence>
<comment type="caution">
    <text evidence="1">The sequence shown here is derived from an EMBL/GenBank/DDBJ whole genome shotgun (WGS) entry which is preliminary data.</text>
</comment>
<reference evidence="1" key="1">
    <citation type="journal article" date="2022" name="bioRxiv">
        <title>Sequencing and chromosome-scale assembly of the giantPleurodeles waltlgenome.</title>
        <authorList>
            <person name="Brown T."/>
            <person name="Elewa A."/>
            <person name="Iarovenko S."/>
            <person name="Subramanian E."/>
            <person name="Araus A.J."/>
            <person name="Petzold A."/>
            <person name="Susuki M."/>
            <person name="Suzuki K.-i.T."/>
            <person name="Hayashi T."/>
            <person name="Toyoda A."/>
            <person name="Oliveira C."/>
            <person name="Osipova E."/>
            <person name="Leigh N.D."/>
            <person name="Simon A."/>
            <person name="Yun M.H."/>
        </authorList>
    </citation>
    <scope>NUCLEOTIDE SEQUENCE</scope>
    <source>
        <strain evidence="1">20211129_DDA</strain>
        <tissue evidence="1">Liver</tissue>
    </source>
</reference>
<sequence length="100" mass="11370">MNTREIRSSTFDSAEFSHIPQACYQCLPVRGSRQLQRPPTPLQPKSSPLHGLPVTVTLFSGGVRKKDSTPRTQFIELIVYRDAFRHCRLLQPVKRHVGSI</sequence>
<gene>
    <name evidence="1" type="ORF">NDU88_010233</name>
</gene>
<dbReference type="Proteomes" id="UP001066276">
    <property type="component" value="Chromosome 6"/>
</dbReference>
<keyword evidence="2" id="KW-1185">Reference proteome</keyword>
<dbReference type="EMBL" id="JANPWB010000010">
    <property type="protein sequence ID" value="KAJ1143931.1"/>
    <property type="molecule type" value="Genomic_DNA"/>
</dbReference>
<dbReference type="AlphaFoldDB" id="A0AAV7QTU8"/>
<organism evidence="1 2">
    <name type="scientific">Pleurodeles waltl</name>
    <name type="common">Iberian ribbed newt</name>
    <dbReference type="NCBI Taxonomy" id="8319"/>
    <lineage>
        <taxon>Eukaryota</taxon>
        <taxon>Metazoa</taxon>
        <taxon>Chordata</taxon>
        <taxon>Craniata</taxon>
        <taxon>Vertebrata</taxon>
        <taxon>Euteleostomi</taxon>
        <taxon>Amphibia</taxon>
        <taxon>Batrachia</taxon>
        <taxon>Caudata</taxon>
        <taxon>Salamandroidea</taxon>
        <taxon>Salamandridae</taxon>
        <taxon>Pleurodelinae</taxon>
        <taxon>Pleurodeles</taxon>
    </lineage>
</organism>
<evidence type="ECO:0000313" key="1">
    <source>
        <dbReference type="EMBL" id="KAJ1143931.1"/>
    </source>
</evidence>
<accession>A0AAV7QTU8</accession>